<evidence type="ECO:0000313" key="5">
    <source>
        <dbReference type="EMBL" id="KXI26834.1"/>
    </source>
</evidence>
<protein>
    <submittedName>
        <fullName evidence="5">Prepilin cleavage protein</fullName>
    </submittedName>
</protein>
<evidence type="ECO:0000256" key="1">
    <source>
        <dbReference type="ARBA" id="ARBA00005233"/>
    </source>
</evidence>
<dbReference type="GO" id="GO:0044096">
    <property type="term" value="C:type IV pilus"/>
    <property type="evidence" value="ECO:0007669"/>
    <property type="project" value="TreeGrafter"/>
</dbReference>
<dbReference type="AlphaFoldDB" id="A0A148KKJ1"/>
<evidence type="ECO:0000313" key="6">
    <source>
        <dbReference type="Proteomes" id="UP000070299"/>
    </source>
</evidence>
<dbReference type="InterPro" id="IPR012902">
    <property type="entry name" value="N_methyl_site"/>
</dbReference>
<sequence>MNMTQLNNVKKQGGFTLIELMIVVAIIGILAMIALPAYQTYTAKAGFTEVVSAAGPAKTAVEVCVQTGIPTDCSTIVPQAGWSASPLVTSVAITGAAGGPYTITVVPTAGVRSGVTATETYVAIGTVLNGTTTWTTLTGGCVAANLC</sequence>
<dbReference type="SUPFAM" id="SSF54523">
    <property type="entry name" value="Pili subunits"/>
    <property type="match status" value="1"/>
</dbReference>
<reference evidence="6" key="1">
    <citation type="submission" date="2016-02" db="EMBL/GenBank/DDBJ databases">
        <authorList>
            <person name="Schultz-Johansen M."/>
            <person name="Glaring M.A."/>
            <person name="Bech P.K."/>
            <person name="Stougaard P."/>
        </authorList>
    </citation>
    <scope>NUCLEOTIDE SEQUENCE [LARGE SCALE GENOMIC DNA]</scope>
    <source>
        <strain evidence="6">S66</strain>
    </source>
</reference>
<keyword evidence="4" id="KW-0472">Membrane</keyword>
<gene>
    <name evidence="5" type="ORF">AX660_03440</name>
</gene>
<keyword evidence="4" id="KW-1133">Transmembrane helix</keyword>
<dbReference type="InterPro" id="IPR045584">
    <property type="entry name" value="Pilin-like"/>
</dbReference>
<comment type="caution">
    <text evidence="5">The sequence shown here is derived from an EMBL/GenBank/DDBJ whole genome shotgun (WGS) entry which is preliminary data.</text>
</comment>
<dbReference type="STRING" id="1799789.AX660_03440"/>
<dbReference type="Pfam" id="PF07963">
    <property type="entry name" value="N_methyl"/>
    <property type="match status" value="1"/>
</dbReference>
<keyword evidence="2" id="KW-0488">Methylation</keyword>
<dbReference type="PROSITE" id="PS00409">
    <property type="entry name" value="PROKAR_NTER_METHYL"/>
    <property type="match status" value="1"/>
</dbReference>
<dbReference type="PANTHER" id="PTHR30093">
    <property type="entry name" value="GENERAL SECRETION PATHWAY PROTEIN G"/>
    <property type="match status" value="1"/>
</dbReference>
<dbReference type="EMBL" id="LSNE01000020">
    <property type="protein sequence ID" value="KXI26834.1"/>
    <property type="molecule type" value="Genomic_DNA"/>
</dbReference>
<keyword evidence="4" id="KW-0812">Transmembrane</keyword>
<name>A0A148KKJ1_9ALTE</name>
<feature type="transmembrane region" description="Helical" evidence="4">
    <location>
        <begin position="20"/>
        <end position="38"/>
    </location>
</feature>
<organism evidence="5 6">
    <name type="scientific">Paraglaciecola hydrolytica</name>
    <dbReference type="NCBI Taxonomy" id="1799789"/>
    <lineage>
        <taxon>Bacteria</taxon>
        <taxon>Pseudomonadati</taxon>
        <taxon>Pseudomonadota</taxon>
        <taxon>Gammaproteobacteria</taxon>
        <taxon>Alteromonadales</taxon>
        <taxon>Alteromonadaceae</taxon>
        <taxon>Paraglaciecola</taxon>
    </lineage>
</organism>
<keyword evidence="3" id="KW-0281">Fimbrium</keyword>
<dbReference type="Proteomes" id="UP000070299">
    <property type="component" value="Unassembled WGS sequence"/>
</dbReference>
<proteinExistence type="inferred from homology"/>
<accession>A0A148KKJ1</accession>
<dbReference type="OrthoDB" id="5918848at2"/>
<evidence type="ECO:0000256" key="2">
    <source>
        <dbReference type="ARBA" id="ARBA00022481"/>
    </source>
</evidence>
<dbReference type="GO" id="GO:0043107">
    <property type="term" value="P:type IV pilus-dependent motility"/>
    <property type="evidence" value="ECO:0007669"/>
    <property type="project" value="TreeGrafter"/>
</dbReference>
<dbReference type="GO" id="GO:0007155">
    <property type="term" value="P:cell adhesion"/>
    <property type="evidence" value="ECO:0007669"/>
    <property type="project" value="InterPro"/>
</dbReference>
<keyword evidence="6" id="KW-1185">Reference proteome</keyword>
<dbReference type="RefSeq" id="WP_068382330.1">
    <property type="nucleotide sequence ID" value="NZ_LSNE01000020.1"/>
</dbReference>
<dbReference type="Gene3D" id="3.30.700.10">
    <property type="entry name" value="Glycoprotein, Type 4 Pilin"/>
    <property type="match status" value="1"/>
</dbReference>
<dbReference type="Pfam" id="PF00114">
    <property type="entry name" value="Pilin"/>
    <property type="match status" value="1"/>
</dbReference>
<evidence type="ECO:0000256" key="3">
    <source>
        <dbReference type="RuleBase" id="RU000389"/>
    </source>
</evidence>
<dbReference type="NCBIfam" id="TIGR02532">
    <property type="entry name" value="IV_pilin_GFxxxE"/>
    <property type="match status" value="1"/>
</dbReference>
<comment type="similarity">
    <text evidence="1 3">Belongs to the N-Me-Phe pilin family.</text>
</comment>
<dbReference type="PANTHER" id="PTHR30093:SF34">
    <property type="entry name" value="PREPILIN PEPTIDASE-DEPENDENT PROTEIN D"/>
    <property type="match status" value="1"/>
</dbReference>
<evidence type="ECO:0000256" key="4">
    <source>
        <dbReference type="SAM" id="Phobius"/>
    </source>
</evidence>
<dbReference type="InterPro" id="IPR001082">
    <property type="entry name" value="Pilin"/>
</dbReference>